<dbReference type="GO" id="GO:0098552">
    <property type="term" value="C:side of membrane"/>
    <property type="evidence" value="ECO:0007669"/>
    <property type="project" value="UniProtKB-KW"/>
</dbReference>
<sequence>MLDLLTVRLQSCSVNSGLLTVYMSLNKQDKEISGVYTINVLEKLQVKSFKTKKCLCVPVKLSMMDCKNSVFLLSVLVIISCFQSVHSLRCYQCLSKQPNETCATPIDVNKIPSIRCENRTYALGNTFNADYDPQLIRQFTEAANNNTQHECITYEKFYFHENKTETIRGCIPKVDYCRVLQFDPGFGKTFNLTKCKICETDNCNSSTSLRFSGFIMISTLLWYVISKFM</sequence>
<keyword evidence="4" id="KW-0732">Signal</keyword>
<dbReference type="PANTHER" id="PTHR33562">
    <property type="entry name" value="ATILLA, ISOFORM B-RELATED-RELATED"/>
    <property type="match status" value="1"/>
</dbReference>
<evidence type="ECO:0000256" key="6">
    <source>
        <dbReference type="ARBA" id="ARBA00023136"/>
    </source>
</evidence>
<evidence type="ECO:0000256" key="5">
    <source>
        <dbReference type="ARBA" id="ARBA00022989"/>
    </source>
</evidence>
<dbReference type="OrthoDB" id="6725625at2759"/>
<evidence type="ECO:0000313" key="8">
    <source>
        <dbReference type="EMBL" id="KAF2905575.1"/>
    </source>
</evidence>
<name>A0A8K0DSB7_IGNLU</name>
<dbReference type="AlphaFoldDB" id="A0A8K0DSB7"/>
<keyword evidence="9" id="KW-1185">Reference proteome</keyword>
<protein>
    <recommendedName>
        <fullName evidence="10">Protein quiver</fullName>
    </recommendedName>
</protein>
<keyword evidence="2" id="KW-0325">Glycoprotein</keyword>
<evidence type="ECO:0008006" key="10">
    <source>
        <dbReference type="Google" id="ProtNLM"/>
    </source>
</evidence>
<organism evidence="8 9">
    <name type="scientific">Ignelater luminosus</name>
    <name type="common">Cucubano</name>
    <name type="synonym">Pyrophorus luminosus</name>
    <dbReference type="NCBI Taxonomy" id="2038154"/>
    <lineage>
        <taxon>Eukaryota</taxon>
        <taxon>Metazoa</taxon>
        <taxon>Ecdysozoa</taxon>
        <taxon>Arthropoda</taxon>
        <taxon>Hexapoda</taxon>
        <taxon>Insecta</taxon>
        <taxon>Pterygota</taxon>
        <taxon>Neoptera</taxon>
        <taxon>Endopterygota</taxon>
        <taxon>Coleoptera</taxon>
        <taxon>Polyphaga</taxon>
        <taxon>Elateriformia</taxon>
        <taxon>Elateroidea</taxon>
        <taxon>Elateridae</taxon>
        <taxon>Agrypninae</taxon>
        <taxon>Pyrophorini</taxon>
        <taxon>Ignelater</taxon>
    </lineage>
</organism>
<keyword evidence="6" id="KW-0472">Membrane</keyword>
<dbReference type="Proteomes" id="UP000801492">
    <property type="component" value="Unassembled WGS sequence"/>
</dbReference>
<accession>A0A8K0DSB7</accession>
<keyword evidence="3" id="KW-0812">Transmembrane</keyword>
<dbReference type="InterPro" id="IPR050975">
    <property type="entry name" value="Sleep_regulator"/>
</dbReference>
<reference evidence="8" key="1">
    <citation type="submission" date="2019-08" db="EMBL/GenBank/DDBJ databases">
        <title>The genome of the North American firefly Photinus pyralis.</title>
        <authorList>
            <consortium name="Photinus pyralis genome working group"/>
            <person name="Fallon T.R."/>
            <person name="Sander Lower S.E."/>
            <person name="Weng J.-K."/>
        </authorList>
    </citation>
    <scope>NUCLEOTIDE SEQUENCE</scope>
    <source>
        <strain evidence="8">TRF0915ILg1</strain>
        <tissue evidence="8">Whole body</tissue>
    </source>
</reference>
<proteinExistence type="predicted"/>
<dbReference type="EMBL" id="VTPC01000502">
    <property type="protein sequence ID" value="KAF2905575.1"/>
    <property type="molecule type" value="Genomic_DNA"/>
</dbReference>
<comment type="caution">
    <text evidence="8">The sequence shown here is derived from an EMBL/GenBank/DDBJ whole genome shotgun (WGS) entry which is preliminary data.</text>
</comment>
<evidence type="ECO:0000256" key="3">
    <source>
        <dbReference type="ARBA" id="ARBA00022692"/>
    </source>
</evidence>
<evidence type="ECO:0000313" key="9">
    <source>
        <dbReference type="Proteomes" id="UP000801492"/>
    </source>
</evidence>
<evidence type="ECO:0000256" key="2">
    <source>
        <dbReference type="ARBA" id="ARBA00022622"/>
    </source>
</evidence>
<evidence type="ECO:0000256" key="1">
    <source>
        <dbReference type="ARBA" id="ARBA00004589"/>
    </source>
</evidence>
<evidence type="ECO:0000256" key="7">
    <source>
        <dbReference type="ARBA" id="ARBA00023288"/>
    </source>
</evidence>
<keyword evidence="7" id="KW-0449">Lipoprotein</keyword>
<gene>
    <name evidence="8" type="ORF">ILUMI_00603</name>
</gene>
<keyword evidence="2" id="KW-0336">GPI-anchor</keyword>
<comment type="subcellular location">
    <subcellularLocation>
        <location evidence="1">Membrane</location>
        <topology evidence="1">Lipid-anchor</topology>
        <topology evidence="1">GPI-anchor</topology>
    </subcellularLocation>
</comment>
<evidence type="ECO:0000256" key="4">
    <source>
        <dbReference type="ARBA" id="ARBA00022729"/>
    </source>
</evidence>
<keyword evidence="5" id="KW-1133">Transmembrane helix</keyword>